<dbReference type="OrthoDB" id="1924189at2759"/>
<dbReference type="Gene3D" id="1.25.40.10">
    <property type="entry name" value="Tetratricopeptide repeat domain"/>
    <property type="match status" value="1"/>
</dbReference>
<keyword evidence="2" id="KW-1185">Reference proteome</keyword>
<organism evidence="1 2">
    <name type="scientific">Dorcoceras hygrometricum</name>
    <dbReference type="NCBI Taxonomy" id="472368"/>
    <lineage>
        <taxon>Eukaryota</taxon>
        <taxon>Viridiplantae</taxon>
        <taxon>Streptophyta</taxon>
        <taxon>Embryophyta</taxon>
        <taxon>Tracheophyta</taxon>
        <taxon>Spermatophyta</taxon>
        <taxon>Magnoliopsida</taxon>
        <taxon>eudicotyledons</taxon>
        <taxon>Gunneridae</taxon>
        <taxon>Pentapetalae</taxon>
        <taxon>asterids</taxon>
        <taxon>lamiids</taxon>
        <taxon>Lamiales</taxon>
        <taxon>Gesneriaceae</taxon>
        <taxon>Didymocarpoideae</taxon>
        <taxon>Trichosporeae</taxon>
        <taxon>Loxocarpinae</taxon>
        <taxon>Dorcoceras</taxon>
    </lineage>
</organism>
<dbReference type="Proteomes" id="UP000250235">
    <property type="component" value="Unassembled WGS sequence"/>
</dbReference>
<gene>
    <name evidence="1" type="ORF">F511_04939</name>
</gene>
<dbReference type="InterPro" id="IPR011990">
    <property type="entry name" value="TPR-like_helical_dom_sf"/>
</dbReference>
<sequence length="465" mass="52331">MRLKFVPASIECSPHALQACAPVAPIPLSSPANSKREGRDRTVPFIALTHPFVFKTSPKSQALYKKVCRDRVIQCSFSSFDKMHDGESSHHVDGLAKSFGLWESEGHMDRFPRAIPKTKGDQDSFLNLRFDFLEPMMLGIRPEVPDWPDRETAIRATIEQKAKCFDIPLSLRMIKKKLQREVGFKEFTGCKGSDYCSVKAAFSSMVLIIVELQSYALHMRESLCHEDLDIAIVKVQKEMHSSFAWLFQQVFSKAPSLMIEVMILVANLGAFSASQTGVLPSGAFPYDEGIDLSVSSISISQPGGGIVNGNEATKTKEVEGEEVDHKNIQSFVSPVSVEVESDGYEEYHRTDLLYQMSLSREPNNPLLLCNYGQFLQLVARDYDRAEECYKRAVQLMPPDAEALSLYANFLWMVRRDLWGAEERFLQALAAEPDNSYYASRYANFLWNTGGEETCYPVSDLPNPNL</sequence>
<protein>
    <submittedName>
        <fullName evidence="1">Uncharacterized protein</fullName>
    </submittedName>
</protein>
<proteinExistence type="predicted"/>
<dbReference type="PANTHER" id="PTHR26312">
    <property type="entry name" value="TETRATRICOPEPTIDE REPEAT PROTEIN 5"/>
    <property type="match status" value="1"/>
</dbReference>
<accession>A0A2Z7BS55</accession>
<name>A0A2Z7BS55_9LAMI</name>
<reference evidence="1 2" key="1">
    <citation type="journal article" date="2015" name="Proc. Natl. Acad. Sci. U.S.A.">
        <title>The resurrection genome of Boea hygrometrica: A blueprint for survival of dehydration.</title>
        <authorList>
            <person name="Xiao L."/>
            <person name="Yang G."/>
            <person name="Zhang L."/>
            <person name="Yang X."/>
            <person name="Zhao S."/>
            <person name="Ji Z."/>
            <person name="Zhou Q."/>
            <person name="Hu M."/>
            <person name="Wang Y."/>
            <person name="Chen M."/>
            <person name="Xu Y."/>
            <person name="Jin H."/>
            <person name="Xiao X."/>
            <person name="Hu G."/>
            <person name="Bao F."/>
            <person name="Hu Y."/>
            <person name="Wan P."/>
            <person name="Li L."/>
            <person name="Deng X."/>
            <person name="Kuang T."/>
            <person name="Xiang C."/>
            <person name="Zhu J.K."/>
            <person name="Oliver M.J."/>
            <person name="He Y."/>
        </authorList>
    </citation>
    <scope>NUCLEOTIDE SEQUENCE [LARGE SCALE GENOMIC DNA]</scope>
    <source>
        <strain evidence="2">cv. XS01</strain>
    </source>
</reference>
<dbReference type="SUPFAM" id="SSF48452">
    <property type="entry name" value="TPR-like"/>
    <property type="match status" value="1"/>
</dbReference>
<evidence type="ECO:0000313" key="1">
    <source>
        <dbReference type="EMBL" id="KZV34965.1"/>
    </source>
</evidence>
<dbReference type="EMBL" id="KV005015">
    <property type="protein sequence ID" value="KZV34965.1"/>
    <property type="molecule type" value="Genomic_DNA"/>
</dbReference>
<dbReference type="AlphaFoldDB" id="A0A2Z7BS55"/>
<dbReference type="PANTHER" id="PTHR26312:SF176">
    <property type="entry name" value="TETRATRICOPEPTIDE-LIKE HELICAL DOMAIN-CONTAINING PROTEIN-RELATED"/>
    <property type="match status" value="1"/>
</dbReference>
<evidence type="ECO:0000313" key="2">
    <source>
        <dbReference type="Proteomes" id="UP000250235"/>
    </source>
</evidence>